<protein>
    <submittedName>
        <fullName evidence="1">Uncharacterized protein</fullName>
    </submittedName>
</protein>
<proteinExistence type="predicted"/>
<keyword evidence="2" id="KW-1185">Reference proteome</keyword>
<dbReference type="Proteomes" id="UP001165065">
    <property type="component" value="Unassembled WGS sequence"/>
</dbReference>
<gene>
    <name evidence="1" type="ORF">TrCOL_g8430</name>
</gene>
<sequence length="127" mass="14057">MGMPLFHALVPWTLNNLRGGTSRVYCMIPDYRFGNYAYAEPSLAVPRTLNVSRSLCNSEVDGIMTDHTLAALSGLTREFPDVQFLPWDATVRTLLFAKDYSSVNGTPRDLTNISPSIVDLSSILRCA</sequence>
<dbReference type="EMBL" id="BRYA01000269">
    <property type="protein sequence ID" value="GMI45870.1"/>
    <property type="molecule type" value="Genomic_DNA"/>
</dbReference>
<accession>A0A9W7GL68</accession>
<evidence type="ECO:0000313" key="2">
    <source>
        <dbReference type="Proteomes" id="UP001165065"/>
    </source>
</evidence>
<reference evidence="2" key="1">
    <citation type="journal article" date="2023" name="Commun. Biol.">
        <title>Genome analysis of Parmales, the sister group of diatoms, reveals the evolutionary specialization of diatoms from phago-mixotrophs to photoautotrophs.</title>
        <authorList>
            <person name="Ban H."/>
            <person name="Sato S."/>
            <person name="Yoshikawa S."/>
            <person name="Yamada K."/>
            <person name="Nakamura Y."/>
            <person name="Ichinomiya M."/>
            <person name="Sato N."/>
            <person name="Blanc-Mathieu R."/>
            <person name="Endo H."/>
            <person name="Kuwata A."/>
            <person name="Ogata H."/>
        </authorList>
    </citation>
    <scope>NUCLEOTIDE SEQUENCE [LARGE SCALE GENOMIC DNA]</scope>
</reference>
<name>A0A9W7GL68_9STRA</name>
<evidence type="ECO:0000313" key="1">
    <source>
        <dbReference type="EMBL" id="GMI45870.1"/>
    </source>
</evidence>
<organism evidence="1 2">
    <name type="scientific">Triparma columacea</name>
    <dbReference type="NCBI Taxonomy" id="722753"/>
    <lineage>
        <taxon>Eukaryota</taxon>
        <taxon>Sar</taxon>
        <taxon>Stramenopiles</taxon>
        <taxon>Ochrophyta</taxon>
        <taxon>Bolidophyceae</taxon>
        <taxon>Parmales</taxon>
        <taxon>Triparmaceae</taxon>
        <taxon>Triparma</taxon>
    </lineage>
</organism>
<comment type="caution">
    <text evidence="1">The sequence shown here is derived from an EMBL/GenBank/DDBJ whole genome shotgun (WGS) entry which is preliminary data.</text>
</comment>
<dbReference type="AlphaFoldDB" id="A0A9W7GL68"/>